<keyword evidence="4" id="KW-0732">Signal</keyword>
<evidence type="ECO:0000256" key="3">
    <source>
        <dbReference type="SAM" id="MobiDB-lite"/>
    </source>
</evidence>
<dbReference type="InterPro" id="IPR011992">
    <property type="entry name" value="EF-hand-dom_pair"/>
</dbReference>
<feature type="compositionally biased region" description="Pro residues" evidence="3">
    <location>
        <begin position="110"/>
        <end position="129"/>
    </location>
</feature>
<keyword evidence="2" id="KW-0677">Repeat</keyword>
<comment type="caution">
    <text evidence="6">The sequence shown here is derived from an EMBL/GenBank/DDBJ whole genome shotgun (WGS) entry which is preliminary data.</text>
</comment>
<dbReference type="PROSITE" id="PS50222">
    <property type="entry name" value="EF_HAND_2"/>
    <property type="match status" value="3"/>
</dbReference>
<feature type="region of interest" description="Disordered" evidence="3">
    <location>
        <begin position="210"/>
        <end position="237"/>
    </location>
</feature>
<dbReference type="EMBL" id="JBEPMB010000007">
    <property type="protein sequence ID" value="MET3615402.1"/>
    <property type="molecule type" value="Genomic_DNA"/>
</dbReference>
<protein>
    <submittedName>
        <fullName evidence="6">Ca2+-binding EF-hand superfamily protein</fullName>
    </submittedName>
</protein>
<keyword evidence="7" id="KW-1185">Reference proteome</keyword>
<feature type="chain" id="PRO_5046357263" evidence="4">
    <location>
        <begin position="27"/>
        <end position="237"/>
    </location>
</feature>
<feature type="domain" description="EF-hand" evidence="5">
    <location>
        <begin position="170"/>
        <end position="205"/>
    </location>
</feature>
<feature type="domain" description="EF-hand" evidence="5">
    <location>
        <begin position="206"/>
        <end position="229"/>
    </location>
</feature>
<accession>A0ABV2J3R2</accession>
<feature type="compositionally biased region" description="Gly residues" evidence="3">
    <location>
        <begin position="137"/>
        <end position="148"/>
    </location>
</feature>
<feature type="domain" description="EF-hand" evidence="5">
    <location>
        <begin position="60"/>
        <end position="95"/>
    </location>
</feature>
<organism evidence="6 7">
    <name type="scientific">Rhizobium aquaticum</name>
    <dbReference type="NCBI Taxonomy" id="1549636"/>
    <lineage>
        <taxon>Bacteria</taxon>
        <taxon>Pseudomonadati</taxon>
        <taxon>Pseudomonadota</taxon>
        <taxon>Alphaproteobacteria</taxon>
        <taxon>Hyphomicrobiales</taxon>
        <taxon>Rhizobiaceae</taxon>
        <taxon>Rhizobium/Agrobacterium group</taxon>
        <taxon>Rhizobium</taxon>
    </lineage>
</organism>
<evidence type="ECO:0000259" key="5">
    <source>
        <dbReference type="PROSITE" id="PS50222"/>
    </source>
</evidence>
<evidence type="ECO:0000256" key="1">
    <source>
        <dbReference type="ARBA" id="ARBA00022723"/>
    </source>
</evidence>
<feature type="compositionally biased region" description="Basic and acidic residues" evidence="3">
    <location>
        <begin position="210"/>
        <end position="228"/>
    </location>
</feature>
<evidence type="ECO:0000313" key="6">
    <source>
        <dbReference type="EMBL" id="MET3615402.1"/>
    </source>
</evidence>
<reference evidence="6 7" key="1">
    <citation type="submission" date="2024-06" db="EMBL/GenBank/DDBJ databases">
        <title>Genomic Encyclopedia of Type Strains, Phase IV (KMG-IV): sequencing the most valuable type-strain genomes for metagenomic binning, comparative biology and taxonomic classification.</title>
        <authorList>
            <person name="Goeker M."/>
        </authorList>
    </citation>
    <scope>NUCLEOTIDE SEQUENCE [LARGE SCALE GENOMIC DNA]</scope>
    <source>
        <strain evidence="6 7">DSM 29780</strain>
    </source>
</reference>
<dbReference type="CDD" id="cd00051">
    <property type="entry name" value="EFh"/>
    <property type="match status" value="2"/>
</dbReference>
<dbReference type="PROSITE" id="PS00018">
    <property type="entry name" value="EF_HAND_1"/>
    <property type="match status" value="3"/>
</dbReference>
<dbReference type="InterPro" id="IPR018247">
    <property type="entry name" value="EF_Hand_1_Ca_BS"/>
</dbReference>
<feature type="compositionally biased region" description="Basic residues" evidence="3">
    <location>
        <begin position="154"/>
        <end position="166"/>
    </location>
</feature>
<feature type="region of interest" description="Disordered" evidence="3">
    <location>
        <begin position="96"/>
        <end position="173"/>
    </location>
</feature>
<sequence>MKSGKLVLAGIASVMLVSAAAIPSLAQQANGEKMPGPRGPMAFAFAMLDTNSDGKITRDEFDADKAKIFAEIDKNGDKKLSYDEVKAWAKDVMAKMPERGPGMGPAGSPDAPPPPPPPADGKAPPPPPGADKADAGPMGGQDEMGGPRGEWRHGPKGPHGKHHMGPRHMDPRERLAEMFLRADANDDGFISQEEFNVMADRMFTRMDRNGDGVIDLKDMPRMMRDRGPDAPPPPKKG</sequence>
<evidence type="ECO:0000256" key="4">
    <source>
        <dbReference type="SAM" id="SignalP"/>
    </source>
</evidence>
<proteinExistence type="predicted"/>
<dbReference type="RefSeq" id="WP_354557880.1">
    <property type="nucleotide sequence ID" value="NZ_JBEPMB010000007.1"/>
</dbReference>
<dbReference type="PANTHER" id="PTHR10891">
    <property type="entry name" value="EF-HAND CALCIUM-BINDING DOMAIN CONTAINING PROTEIN"/>
    <property type="match status" value="1"/>
</dbReference>
<evidence type="ECO:0000313" key="7">
    <source>
        <dbReference type="Proteomes" id="UP001549047"/>
    </source>
</evidence>
<name>A0ABV2J3R2_9HYPH</name>
<dbReference type="SUPFAM" id="SSF47473">
    <property type="entry name" value="EF-hand"/>
    <property type="match status" value="1"/>
</dbReference>
<dbReference type="Pfam" id="PF13202">
    <property type="entry name" value="EF-hand_5"/>
    <property type="match status" value="3"/>
</dbReference>
<dbReference type="SMART" id="SM00054">
    <property type="entry name" value="EFh"/>
    <property type="match status" value="4"/>
</dbReference>
<dbReference type="Gene3D" id="1.10.238.10">
    <property type="entry name" value="EF-hand"/>
    <property type="match status" value="2"/>
</dbReference>
<gene>
    <name evidence="6" type="ORF">ABID16_003746</name>
</gene>
<dbReference type="InterPro" id="IPR002048">
    <property type="entry name" value="EF_hand_dom"/>
</dbReference>
<feature type="signal peptide" evidence="4">
    <location>
        <begin position="1"/>
        <end position="26"/>
    </location>
</feature>
<dbReference type="InterPro" id="IPR039647">
    <property type="entry name" value="EF_hand_pair_protein_CML-like"/>
</dbReference>
<evidence type="ECO:0000256" key="2">
    <source>
        <dbReference type="ARBA" id="ARBA00022737"/>
    </source>
</evidence>
<dbReference type="Proteomes" id="UP001549047">
    <property type="component" value="Unassembled WGS sequence"/>
</dbReference>
<keyword evidence="1" id="KW-0479">Metal-binding</keyword>